<keyword evidence="1" id="KW-0472">Membrane</keyword>
<protein>
    <submittedName>
        <fullName evidence="2">Uncharacterized protein</fullName>
    </submittedName>
</protein>
<dbReference type="Proteomes" id="UP001463665">
    <property type="component" value="Chromosome"/>
</dbReference>
<keyword evidence="3" id="KW-1185">Reference proteome</keyword>
<sequence length="157" mass="17282">MVLSRIWSAFIIVAIAIASIKYISSSSYKTIFNDMVVGKGGDTVQIATQKIIALSPVLRDSLMKKPDFEDNRIHYKTDSLRQEVKVYRVQEADGVIGTSETAVKICLGLIGIMALFMGFMSIAEKAGGINLLSRLIQPFSQNYSLKFLKTIPLSGIC</sequence>
<evidence type="ECO:0000313" key="3">
    <source>
        <dbReference type="Proteomes" id="UP001463665"/>
    </source>
</evidence>
<gene>
    <name evidence="2" type="ORF">AAFP95_02165</name>
</gene>
<feature type="transmembrane region" description="Helical" evidence="1">
    <location>
        <begin position="105"/>
        <end position="123"/>
    </location>
</feature>
<feature type="transmembrane region" description="Helical" evidence="1">
    <location>
        <begin position="6"/>
        <end position="23"/>
    </location>
</feature>
<keyword evidence="1" id="KW-0812">Transmembrane</keyword>
<dbReference type="EMBL" id="CP154834">
    <property type="protein sequence ID" value="XAO74863.1"/>
    <property type="molecule type" value="Genomic_DNA"/>
</dbReference>
<proteinExistence type="predicted"/>
<accession>A0AAU6WQL3</accession>
<dbReference type="AlphaFoldDB" id="A0AAU6WQL3"/>
<dbReference type="RefSeq" id="WP_345766811.1">
    <property type="nucleotide sequence ID" value="NZ_CP154834.1"/>
</dbReference>
<name>A0AAU6WQL3_9FLAO</name>
<keyword evidence="1" id="KW-1133">Transmembrane helix</keyword>
<reference evidence="2 3" key="1">
    <citation type="submission" date="2024-04" db="EMBL/GenBank/DDBJ databases">
        <title>Genome sequencing and assembly of rice foliar adapted Chryseobacterium endophyticum OsEnb-ALM-A6.</title>
        <authorList>
            <person name="Kumar S."/>
            <person name="Javed M."/>
            <person name="Chouhan V."/>
            <person name="Charishma K."/>
            <person name="Patel A."/>
            <person name="Kumar M."/>
            <person name="Sahu K.P."/>
            <person name="Kumar A."/>
        </authorList>
    </citation>
    <scope>NUCLEOTIDE SEQUENCE [LARGE SCALE GENOMIC DNA]</scope>
    <source>
        <strain evidence="2 3">OsEnb-ALM-A6</strain>
    </source>
</reference>
<evidence type="ECO:0000313" key="2">
    <source>
        <dbReference type="EMBL" id="XAO74863.1"/>
    </source>
</evidence>
<organism evidence="2 3">
    <name type="scientific">Chryseobacterium endophyticum</name>
    <dbReference type="NCBI Taxonomy" id="1854762"/>
    <lineage>
        <taxon>Bacteria</taxon>
        <taxon>Pseudomonadati</taxon>
        <taxon>Bacteroidota</taxon>
        <taxon>Flavobacteriia</taxon>
        <taxon>Flavobacteriales</taxon>
        <taxon>Weeksellaceae</taxon>
        <taxon>Chryseobacterium group</taxon>
        <taxon>Chryseobacterium</taxon>
    </lineage>
</organism>
<evidence type="ECO:0000256" key="1">
    <source>
        <dbReference type="SAM" id="Phobius"/>
    </source>
</evidence>